<keyword evidence="5" id="KW-1185">Reference proteome</keyword>
<evidence type="ECO:0000256" key="1">
    <source>
        <dbReference type="SAM" id="MobiDB-lite"/>
    </source>
</evidence>
<feature type="region of interest" description="Disordered" evidence="1">
    <location>
        <begin position="160"/>
        <end position="231"/>
    </location>
</feature>
<comment type="caution">
    <text evidence="4">The sequence shown here is derived from an EMBL/GenBank/DDBJ whole genome shotgun (WGS) entry which is preliminary data.</text>
</comment>
<reference evidence="4" key="1">
    <citation type="submission" date="2023-04" db="EMBL/GenBank/DDBJ databases">
        <title>Phytophthora fragariaefolia NBRC 109709.</title>
        <authorList>
            <person name="Ichikawa N."/>
            <person name="Sato H."/>
            <person name="Tonouchi N."/>
        </authorList>
    </citation>
    <scope>NUCLEOTIDE SEQUENCE</scope>
    <source>
        <strain evidence="4">NBRC 109709</strain>
    </source>
</reference>
<dbReference type="InterPro" id="IPR055313">
    <property type="entry name" value="Temptin-like"/>
</dbReference>
<feature type="compositionally biased region" description="Polar residues" evidence="1">
    <location>
        <begin position="214"/>
        <end position="231"/>
    </location>
</feature>
<feature type="domain" description="Temptin Cys/Cys disulfide" evidence="3">
    <location>
        <begin position="26"/>
        <end position="111"/>
    </location>
</feature>
<dbReference type="PANTHER" id="PTHR34737">
    <property type="entry name" value="EF-HAND DOMAIN-CONTAINING PROTEIN"/>
    <property type="match status" value="1"/>
</dbReference>
<protein>
    <submittedName>
        <fullName evidence="4">Unnamed protein product</fullName>
    </submittedName>
</protein>
<keyword evidence="2" id="KW-0732">Signal</keyword>
<evidence type="ECO:0000256" key="2">
    <source>
        <dbReference type="SAM" id="SignalP"/>
    </source>
</evidence>
<dbReference type="Pfam" id="PF24784">
    <property type="entry name" value="Temptin_C"/>
    <property type="match status" value="1"/>
</dbReference>
<dbReference type="Proteomes" id="UP001165121">
    <property type="component" value="Unassembled WGS sequence"/>
</dbReference>
<name>A0A9W6YG49_9STRA</name>
<feature type="chain" id="PRO_5040784075" evidence="2">
    <location>
        <begin position="21"/>
        <end position="244"/>
    </location>
</feature>
<evidence type="ECO:0000313" key="5">
    <source>
        <dbReference type="Proteomes" id="UP001165121"/>
    </source>
</evidence>
<sequence>MKIVIPSILLLAGSIAFVQELVMQVAASRRYVAMMPNGANVTGFRAIGHPDGTGRSAATNNFGKAFANVGYAWTKEFCMNDTDGDGQTNGQELGDPCCQWNKTSNPVYLSPTNHHPFDYNISSINDGPAGHDFTTRDDVCSGDDQPSDYDFTADHDVASINDGPAGHDFTTSDDVCSGDDQPSDYDFTADHDVASINDSPAGHEFTTRDDVSSGDDQASDNDSPSCCDQRAWNESSSNHLEFTC</sequence>
<dbReference type="EMBL" id="BSXT01006021">
    <property type="protein sequence ID" value="GMF61738.1"/>
    <property type="molecule type" value="Genomic_DNA"/>
</dbReference>
<evidence type="ECO:0000313" key="4">
    <source>
        <dbReference type="EMBL" id="GMF61738.1"/>
    </source>
</evidence>
<organism evidence="4 5">
    <name type="scientific">Phytophthora fragariaefolia</name>
    <dbReference type="NCBI Taxonomy" id="1490495"/>
    <lineage>
        <taxon>Eukaryota</taxon>
        <taxon>Sar</taxon>
        <taxon>Stramenopiles</taxon>
        <taxon>Oomycota</taxon>
        <taxon>Peronosporomycetes</taxon>
        <taxon>Peronosporales</taxon>
        <taxon>Peronosporaceae</taxon>
        <taxon>Phytophthora</taxon>
    </lineage>
</organism>
<dbReference type="OrthoDB" id="129121at2759"/>
<evidence type="ECO:0000259" key="3">
    <source>
        <dbReference type="Pfam" id="PF24784"/>
    </source>
</evidence>
<dbReference type="InterPro" id="IPR057626">
    <property type="entry name" value="S-S_Temptin"/>
</dbReference>
<dbReference type="AlphaFoldDB" id="A0A9W6YG49"/>
<gene>
    <name evidence="4" type="ORF">Pfra01_002686700</name>
</gene>
<proteinExistence type="predicted"/>
<feature type="signal peptide" evidence="2">
    <location>
        <begin position="1"/>
        <end position="20"/>
    </location>
</feature>
<accession>A0A9W6YG49</accession>
<dbReference type="PANTHER" id="PTHR34737:SF2">
    <property type="entry name" value="EF-HAND DOMAIN-CONTAINING PROTEIN"/>
    <property type="match status" value="1"/>
</dbReference>